<dbReference type="InterPro" id="IPR020930">
    <property type="entry name" value="Ribosomal_uL5_bac-type"/>
</dbReference>
<evidence type="ECO:0000256" key="1">
    <source>
        <dbReference type="ARBA" id="ARBA00022730"/>
    </source>
</evidence>
<dbReference type="SUPFAM" id="SSF50715">
    <property type="entry name" value="Ribosomal protein L25-like"/>
    <property type="match status" value="1"/>
</dbReference>
<dbReference type="Pfam" id="PF01386">
    <property type="entry name" value="Ribosomal_L25p"/>
    <property type="match status" value="1"/>
</dbReference>
<dbReference type="InterPro" id="IPR020057">
    <property type="entry name" value="Ribosomal_bL25_b-dom"/>
</dbReference>
<evidence type="ECO:0000256" key="6">
    <source>
        <dbReference type="SAM" id="MobiDB-lite"/>
    </source>
</evidence>
<dbReference type="PANTHER" id="PTHR33284:SF1">
    <property type="entry name" value="RIBOSOMAL PROTEIN L25_GLN-TRNA SYNTHETASE, ANTI-CODON-BINDING DOMAIN-CONTAINING PROTEIN"/>
    <property type="match status" value="1"/>
</dbReference>
<feature type="domain" description="Large ribosomal subunit protein bL25 beta" evidence="8">
    <location>
        <begin position="100"/>
        <end position="183"/>
    </location>
</feature>
<dbReference type="EMBL" id="AVBF01000046">
    <property type="protein sequence ID" value="KGP71845.1"/>
    <property type="molecule type" value="Genomic_DNA"/>
</dbReference>
<dbReference type="CDD" id="cd00495">
    <property type="entry name" value="Ribosomal_L25_TL5_CTC"/>
    <property type="match status" value="1"/>
</dbReference>
<organism evidence="9 10">
    <name type="scientific">Pontibacillus yanchengensis Y32</name>
    <dbReference type="NCBI Taxonomy" id="1385514"/>
    <lineage>
        <taxon>Bacteria</taxon>
        <taxon>Bacillati</taxon>
        <taxon>Bacillota</taxon>
        <taxon>Bacilli</taxon>
        <taxon>Bacillales</taxon>
        <taxon>Bacillaceae</taxon>
        <taxon>Pontibacillus</taxon>
    </lineage>
</organism>
<comment type="subunit">
    <text evidence="5">Part of the 50S ribosomal subunit; part of the 5S rRNA/L5/L18/L25 subcomplex. Contacts the 5S rRNA. Binds to the 5S rRNA independently of L5 and L18.</text>
</comment>
<dbReference type="Proteomes" id="UP000030147">
    <property type="component" value="Unassembled WGS sequence"/>
</dbReference>
<comment type="similarity">
    <text evidence="5">Belongs to the bacterial ribosomal protein bL25 family. CTC subfamily.</text>
</comment>
<sequence length="220" mass="24619">MAVTVKANTREDFRRSATNELRNNGKVPAVVYGQNQEPISISVDSLELLKTLRDEGRNVIISLDVEGKSPIDVMLHEHQIEPIRDELYHADFFRIDMSSEVDVQVPIHVDGEPQGVKDGGILSQPLHELAVRAKPNDIPDEIKLDVTNLEVNDSLLVSDLKEGRNYEIMEDETTTIVTVLPPQTEEVVEPGEGQDVDAEPEVLNQKDDENTEENSEEDQS</sequence>
<evidence type="ECO:0000259" key="8">
    <source>
        <dbReference type="Pfam" id="PF14693"/>
    </source>
</evidence>
<name>A0A0A2TRI9_9BACI</name>
<dbReference type="NCBIfam" id="NF004133">
    <property type="entry name" value="PRK05618.2-4"/>
    <property type="match status" value="1"/>
</dbReference>
<keyword evidence="10" id="KW-1185">Reference proteome</keyword>
<dbReference type="OrthoDB" id="9790002at2"/>
<evidence type="ECO:0000313" key="9">
    <source>
        <dbReference type="EMBL" id="KGP71845.1"/>
    </source>
</evidence>
<keyword evidence="2 5" id="KW-0694">RNA-binding</keyword>
<keyword evidence="3 5" id="KW-0689">Ribosomal protein</keyword>
<evidence type="ECO:0000256" key="5">
    <source>
        <dbReference type="HAMAP-Rule" id="MF_01334"/>
    </source>
</evidence>
<feature type="domain" description="Large ribosomal subunit protein bL25 L25" evidence="7">
    <location>
        <begin position="6"/>
        <end position="92"/>
    </location>
</feature>
<dbReference type="InterPro" id="IPR001021">
    <property type="entry name" value="Ribosomal_bL25_long"/>
</dbReference>
<comment type="caution">
    <text evidence="9">The sequence shown here is derived from an EMBL/GenBank/DDBJ whole genome shotgun (WGS) entry which is preliminary data.</text>
</comment>
<dbReference type="Pfam" id="PF14693">
    <property type="entry name" value="Ribosomal_TL5_C"/>
    <property type="match status" value="1"/>
</dbReference>
<dbReference type="InterPro" id="IPR020056">
    <property type="entry name" value="Rbsml_bL25/Gln-tRNA_synth_N"/>
</dbReference>
<dbReference type="AlphaFoldDB" id="A0A0A2TRI9"/>
<dbReference type="NCBIfam" id="TIGR00731">
    <property type="entry name" value="bL25_bact_ctc"/>
    <property type="match status" value="1"/>
</dbReference>
<proteinExistence type="inferred from homology"/>
<evidence type="ECO:0000313" key="10">
    <source>
        <dbReference type="Proteomes" id="UP000030147"/>
    </source>
</evidence>
<evidence type="ECO:0000256" key="2">
    <source>
        <dbReference type="ARBA" id="ARBA00022884"/>
    </source>
</evidence>
<keyword evidence="4 5" id="KW-0687">Ribonucleoprotein</keyword>
<evidence type="ECO:0000256" key="4">
    <source>
        <dbReference type="ARBA" id="ARBA00023274"/>
    </source>
</evidence>
<feature type="compositionally biased region" description="Acidic residues" evidence="6">
    <location>
        <begin position="186"/>
        <end position="200"/>
    </location>
</feature>
<dbReference type="InterPro" id="IPR029751">
    <property type="entry name" value="Ribosomal_L25_dom"/>
</dbReference>
<evidence type="ECO:0000259" key="7">
    <source>
        <dbReference type="Pfam" id="PF01386"/>
    </source>
</evidence>
<dbReference type="InterPro" id="IPR011035">
    <property type="entry name" value="Ribosomal_bL25/Gln-tRNA_synth"/>
</dbReference>
<dbReference type="GO" id="GO:0008097">
    <property type="term" value="F:5S rRNA binding"/>
    <property type="evidence" value="ECO:0007669"/>
    <property type="project" value="InterPro"/>
</dbReference>
<dbReference type="GO" id="GO:0003735">
    <property type="term" value="F:structural constituent of ribosome"/>
    <property type="evidence" value="ECO:0007669"/>
    <property type="project" value="InterPro"/>
</dbReference>
<accession>A0A0A2TRI9</accession>
<dbReference type="GO" id="GO:0006412">
    <property type="term" value="P:translation"/>
    <property type="evidence" value="ECO:0007669"/>
    <property type="project" value="UniProtKB-UniRule"/>
</dbReference>
<dbReference type="RefSeq" id="WP_036821800.1">
    <property type="nucleotide sequence ID" value="NZ_AVBF01000046.1"/>
</dbReference>
<dbReference type="InterPro" id="IPR037121">
    <property type="entry name" value="Ribosomal_bL25_C"/>
</dbReference>
<comment type="function">
    <text evidence="5">This is one of the proteins that binds to the 5S RNA in the ribosome where it forms part of the central protuberance.</text>
</comment>
<keyword evidence="1 5" id="KW-0699">rRNA-binding</keyword>
<feature type="compositionally biased region" description="Acidic residues" evidence="6">
    <location>
        <begin position="209"/>
        <end position="220"/>
    </location>
</feature>
<protein>
    <recommendedName>
        <fullName evidence="5">Large ribosomal subunit protein bL25</fullName>
    </recommendedName>
    <alternativeName>
        <fullName evidence="5">General stress protein CTC</fullName>
    </alternativeName>
</protein>
<gene>
    <name evidence="5" type="primary">rplY</name>
    <name evidence="5" type="synonym">ctc</name>
    <name evidence="9" type="ORF">N782_16220</name>
</gene>
<dbReference type="GO" id="GO:0022625">
    <property type="term" value="C:cytosolic large ribosomal subunit"/>
    <property type="evidence" value="ECO:0007669"/>
    <property type="project" value="TreeGrafter"/>
</dbReference>
<feature type="region of interest" description="Disordered" evidence="6">
    <location>
        <begin position="182"/>
        <end position="220"/>
    </location>
</feature>
<dbReference type="Gene3D" id="2.170.120.20">
    <property type="entry name" value="Ribosomal protein L25, beta domain"/>
    <property type="match status" value="1"/>
</dbReference>
<reference evidence="9 10" key="1">
    <citation type="journal article" date="2015" name="Stand. Genomic Sci.">
        <title>High quality draft genome sequence of the moderately halophilic bacterium Pontibacillus yanchengensis Y32(T) and comparison among Pontibacillus genomes.</title>
        <authorList>
            <person name="Huang J."/>
            <person name="Qiao Z.X."/>
            <person name="Tang J.W."/>
            <person name="Wang G."/>
        </authorList>
    </citation>
    <scope>NUCLEOTIDE SEQUENCE [LARGE SCALE GENOMIC DNA]</scope>
    <source>
        <strain evidence="9 10">Y32</strain>
    </source>
</reference>
<dbReference type="PANTHER" id="PTHR33284">
    <property type="entry name" value="RIBOSOMAL PROTEIN L25/GLN-TRNA SYNTHETASE, ANTI-CODON-BINDING DOMAIN-CONTAINING PROTEIN"/>
    <property type="match status" value="1"/>
</dbReference>
<evidence type="ECO:0000256" key="3">
    <source>
        <dbReference type="ARBA" id="ARBA00022980"/>
    </source>
</evidence>
<dbReference type="STRING" id="1385514.N782_16220"/>
<dbReference type="HAMAP" id="MF_01334">
    <property type="entry name" value="Ribosomal_bL25_CTC"/>
    <property type="match status" value="1"/>
</dbReference>
<dbReference type="Gene3D" id="2.40.240.10">
    <property type="entry name" value="Ribosomal Protein L25, Chain P"/>
    <property type="match status" value="1"/>
</dbReference>
<dbReference type="eggNOG" id="COG1825">
    <property type="taxonomic scope" value="Bacteria"/>
</dbReference>